<protein>
    <submittedName>
        <fullName evidence="2">Class I glutamine amidotransferase</fullName>
    </submittedName>
</protein>
<evidence type="ECO:0000313" key="2">
    <source>
        <dbReference type="EMBL" id="EFT82615.1"/>
    </source>
</evidence>
<dbReference type="GO" id="GO:0016740">
    <property type="term" value="F:transferase activity"/>
    <property type="evidence" value="ECO:0007669"/>
    <property type="project" value="UniProtKB-KW"/>
</dbReference>
<dbReference type="AlphaFoldDB" id="E6K2R1"/>
<dbReference type="KEGG" id="pdo:PSDT_0369"/>
<gene>
    <name evidence="2" type="ORF">HMPREF0620_1300</name>
</gene>
<keyword evidence="3" id="KW-1185">Reference proteome</keyword>
<organism evidence="2 3">
    <name type="scientific">Parascardovia denticolens DSM 10105 = JCM 12538</name>
    <dbReference type="NCBI Taxonomy" id="864564"/>
    <lineage>
        <taxon>Bacteria</taxon>
        <taxon>Bacillati</taxon>
        <taxon>Actinomycetota</taxon>
        <taxon>Actinomycetes</taxon>
        <taxon>Bifidobacteriales</taxon>
        <taxon>Bifidobacteriaceae</taxon>
        <taxon>Parascardovia</taxon>
    </lineage>
</organism>
<sequence length="239" mass="26228">MEKSQVIIFQHAEWEKPGRIADALEDSGIDYQILFVAQDKKPALPDLDSISGLVLMGGPMGAQDFDKYPGLKAEGKYTKAAVGVGVPTLGVCLGHQILATALGAKLKSGGKTEMGFSPVERESRDSFLPLGKEPVNVLHWHSDLVSCPEEGTILASTKGTRNQAFRYGPALGLQFHLEVDHTLLEEWLSTEIMIDGLKKSQVKQIRSDYDRFAPEIRPLADTVFRGFAARCVSFGRDRL</sequence>
<dbReference type="PATRIC" id="fig|864564.6.peg.405"/>
<comment type="caution">
    <text evidence="2">The sequence shown here is derived from an EMBL/GenBank/DDBJ whole genome shotgun (WGS) entry which is preliminary data.</text>
</comment>
<dbReference type="eggNOG" id="COG0518">
    <property type="taxonomic scope" value="Bacteria"/>
</dbReference>
<keyword evidence="2" id="KW-0808">Transferase</keyword>
<dbReference type="Proteomes" id="UP000004946">
    <property type="component" value="Chromosome"/>
</dbReference>
<dbReference type="RefSeq" id="WP_006289734.1">
    <property type="nucleotide sequence ID" value="NZ_AP012333.1"/>
</dbReference>
<dbReference type="InterPro" id="IPR029062">
    <property type="entry name" value="Class_I_gatase-like"/>
</dbReference>
<proteinExistence type="predicted"/>
<reference evidence="2 3" key="1">
    <citation type="submission" date="2010-12" db="EMBL/GenBank/DDBJ databases">
        <authorList>
            <person name="Muzny D."/>
            <person name="Qin X."/>
            <person name="Buhay C."/>
            <person name="Dugan-Rocha S."/>
            <person name="Ding Y."/>
            <person name="Chen G."/>
            <person name="Hawes A."/>
            <person name="Holder M."/>
            <person name="Jhangiani S."/>
            <person name="Johnson A."/>
            <person name="Khan Z."/>
            <person name="Li Z."/>
            <person name="Liu W."/>
            <person name="Liu X."/>
            <person name="Perez L."/>
            <person name="Shen H."/>
            <person name="Wang Q."/>
            <person name="Watt J."/>
            <person name="Xi L."/>
            <person name="Xin Y."/>
            <person name="Zhou J."/>
            <person name="Deng J."/>
            <person name="Jiang H."/>
            <person name="Liu Y."/>
            <person name="Qu J."/>
            <person name="Song X.-Z."/>
            <person name="Zhang L."/>
            <person name="Villasana D."/>
            <person name="Johnson A."/>
            <person name="Liu J."/>
            <person name="Liyanage D."/>
            <person name="Lorensuhewa L."/>
            <person name="Robinson T."/>
            <person name="Song A."/>
            <person name="Song B.-B."/>
            <person name="Dinh H."/>
            <person name="Thornton R."/>
            <person name="Coyle M."/>
            <person name="Francisco L."/>
            <person name="Jackson L."/>
            <person name="Javaid M."/>
            <person name="Korchina V."/>
            <person name="Kovar C."/>
            <person name="Mata R."/>
            <person name="Mathew T."/>
            <person name="Ngo R."/>
            <person name="Nguyen L."/>
            <person name="Nguyen N."/>
            <person name="Okwuonu G."/>
            <person name="Ongeri F."/>
            <person name="Pham C."/>
            <person name="Simmons D."/>
            <person name="Wilczek-Boney K."/>
            <person name="Hale W."/>
            <person name="Jakkamsetti A."/>
            <person name="Pham P."/>
            <person name="Ruth R."/>
            <person name="San Lucas F."/>
            <person name="Warren J."/>
            <person name="Zhang J."/>
            <person name="Zhao Z."/>
            <person name="Zhou C."/>
            <person name="Zhu D."/>
            <person name="Lee S."/>
            <person name="Bess C."/>
            <person name="Blankenburg K."/>
            <person name="Forbes L."/>
            <person name="Fu Q."/>
            <person name="Gubbala S."/>
            <person name="Hirani K."/>
            <person name="Jayaseelan J.C."/>
            <person name="Lara F."/>
            <person name="Munidasa M."/>
            <person name="Palculict T."/>
            <person name="Patil S."/>
            <person name="Pu L.-L."/>
            <person name="Saada N."/>
            <person name="Tang L."/>
            <person name="Weissenberger G."/>
            <person name="Zhu Y."/>
            <person name="Hemphill L."/>
            <person name="Shang Y."/>
            <person name="Youmans B."/>
            <person name="Ayvaz T."/>
            <person name="Ross M."/>
            <person name="Santibanez J."/>
            <person name="Aqrawi P."/>
            <person name="Gross S."/>
            <person name="Joshi V."/>
            <person name="Fowler G."/>
            <person name="Nazareth L."/>
            <person name="Reid J."/>
            <person name="Worley K."/>
            <person name="Petrosino J."/>
            <person name="Highlander S."/>
            <person name="Gibbs R."/>
        </authorList>
    </citation>
    <scope>NUCLEOTIDE SEQUENCE [LARGE SCALE GENOMIC DNA]</scope>
    <source>
        <strain evidence="2 3">DSM 10105</strain>
    </source>
</reference>
<dbReference type="PANTHER" id="PTHR42695:SF5">
    <property type="entry name" value="GLUTAMINE AMIDOTRANSFERASE YLR126C-RELATED"/>
    <property type="match status" value="1"/>
</dbReference>
<dbReference type="InterPro" id="IPR044992">
    <property type="entry name" value="ChyE-like"/>
</dbReference>
<dbReference type="EMBL" id="AEON01000002">
    <property type="protein sequence ID" value="EFT82615.1"/>
    <property type="molecule type" value="Genomic_DNA"/>
</dbReference>
<evidence type="ECO:0000313" key="3">
    <source>
        <dbReference type="Proteomes" id="UP000004946"/>
    </source>
</evidence>
<dbReference type="HOGENOM" id="CLU_054974_3_0_11"/>
<dbReference type="PROSITE" id="PS51273">
    <property type="entry name" value="GATASE_TYPE_1"/>
    <property type="match status" value="1"/>
</dbReference>
<feature type="domain" description="Glutamine amidotransferase" evidence="1">
    <location>
        <begin position="20"/>
        <end position="184"/>
    </location>
</feature>
<dbReference type="PANTHER" id="PTHR42695">
    <property type="entry name" value="GLUTAMINE AMIDOTRANSFERASE YLR126C-RELATED"/>
    <property type="match status" value="1"/>
</dbReference>
<dbReference type="GO" id="GO:0005829">
    <property type="term" value="C:cytosol"/>
    <property type="evidence" value="ECO:0007669"/>
    <property type="project" value="TreeGrafter"/>
</dbReference>
<evidence type="ECO:0000259" key="1">
    <source>
        <dbReference type="Pfam" id="PF00117"/>
    </source>
</evidence>
<keyword evidence="2" id="KW-0315">Glutamine amidotransferase</keyword>
<dbReference type="InterPro" id="IPR017926">
    <property type="entry name" value="GATASE"/>
</dbReference>
<dbReference type="Pfam" id="PF00117">
    <property type="entry name" value="GATase"/>
    <property type="match status" value="1"/>
</dbReference>
<accession>E6K2R1</accession>
<name>E6K2R1_PARDN</name>
<dbReference type="Gene3D" id="3.40.50.880">
    <property type="match status" value="1"/>
</dbReference>
<dbReference type="CDD" id="cd01741">
    <property type="entry name" value="GATase1_1"/>
    <property type="match status" value="1"/>
</dbReference>
<dbReference type="SUPFAM" id="SSF52317">
    <property type="entry name" value="Class I glutamine amidotransferase-like"/>
    <property type="match status" value="1"/>
</dbReference>